<evidence type="ECO:0000313" key="3">
    <source>
        <dbReference type="Proteomes" id="UP000324629"/>
    </source>
</evidence>
<evidence type="ECO:0000313" key="2">
    <source>
        <dbReference type="EMBL" id="KAA3678348.1"/>
    </source>
</evidence>
<keyword evidence="3" id="KW-1185">Reference proteome</keyword>
<comment type="caution">
    <text evidence="2">The sequence shown here is derived from an EMBL/GenBank/DDBJ whole genome shotgun (WGS) entry which is preliminary data.</text>
</comment>
<sequence length="235" mass="24913">MLGSILSSTDLFSQVVPVTSETEEPATLPTDLSDTVQPIVVDAINPWNQAPPRPPRQRSNANQTVSAIAQPTPSAISCHLSAESTGLSSLPSVVGVTIPTAGLITPSSIPTAISAAHPGSIVPPVKHTASKPKPWRRRGIKRCGLTLQTFTLNSGLPLTPAFDGSAHSIFRPSGDRKRAREICSCVNCALSVVLYFPCSSFPFKEHKSEAASDKAPRQFNSVSDAQAVSDHQDVR</sequence>
<reference evidence="2" key="1">
    <citation type="journal article" date="2019" name="Gigascience">
        <title>Whole-genome sequence of the oriental lung fluke Paragonimus westermani.</title>
        <authorList>
            <person name="Oey H."/>
            <person name="Zakrzewski M."/>
            <person name="Narain K."/>
            <person name="Devi K.R."/>
            <person name="Agatsuma T."/>
            <person name="Nawaratna S."/>
            <person name="Gobert G.N."/>
            <person name="Jones M.K."/>
            <person name="Ragan M.A."/>
            <person name="McManus D.P."/>
            <person name="Krause L."/>
        </authorList>
    </citation>
    <scope>NUCLEOTIDE SEQUENCE [LARGE SCALE GENOMIC DNA]</scope>
    <source>
        <strain evidence="2">IND2009</strain>
    </source>
</reference>
<dbReference type="EMBL" id="QNGE01001135">
    <property type="protein sequence ID" value="KAA3678348.1"/>
    <property type="molecule type" value="Genomic_DNA"/>
</dbReference>
<accession>A0A5J4NTF8</accession>
<dbReference type="Proteomes" id="UP000324629">
    <property type="component" value="Unassembled WGS sequence"/>
</dbReference>
<dbReference type="AlphaFoldDB" id="A0A5J4NTF8"/>
<feature type="region of interest" description="Disordered" evidence="1">
    <location>
        <begin position="45"/>
        <end position="65"/>
    </location>
</feature>
<feature type="region of interest" description="Disordered" evidence="1">
    <location>
        <begin position="207"/>
        <end position="235"/>
    </location>
</feature>
<feature type="compositionally biased region" description="Basic and acidic residues" evidence="1">
    <location>
        <begin position="207"/>
        <end position="216"/>
    </location>
</feature>
<name>A0A5J4NTF8_9TREM</name>
<proteinExistence type="predicted"/>
<organism evidence="2 3">
    <name type="scientific">Paragonimus westermani</name>
    <dbReference type="NCBI Taxonomy" id="34504"/>
    <lineage>
        <taxon>Eukaryota</taxon>
        <taxon>Metazoa</taxon>
        <taxon>Spiralia</taxon>
        <taxon>Lophotrochozoa</taxon>
        <taxon>Platyhelminthes</taxon>
        <taxon>Trematoda</taxon>
        <taxon>Digenea</taxon>
        <taxon>Plagiorchiida</taxon>
        <taxon>Troglotremata</taxon>
        <taxon>Troglotrematidae</taxon>
        <taxon>Paragonimus</taxon>
    </lineage>
</organism>
<gene>
    <name evidence="2" type="ORF">DEA37_0011105</name>
</gene>
<protein>
    <submittedName>
        <fullName evidence="2">Uncharacterized protein</fullName>
    </submittedName>
</protein>
<evidence type="ECO:0000256" key="1">
    <source>
        <dbReference type="SAM" id="MobiDB-lite"/>
    </source>
</evidence>